<dbReference type="EnsemblPlants" id="ORUFI12G22410.1">
    <property type="protein sequence ID" value="ORUFI12G22410.1"/>
    <property type="gene ID" value="ORUFI12G22410"/>
</dbReference>
<reference evidence="2" key="2">
    <citation type="submission" date="2015-06" db="UniProtKB">
        <authorList>
            <consortium name="EnsemblPlants"/>
        </authorList>
    </citation>
    <scope>IDENTIFICATION</scope>
</reference>
<sequence length="347" mass="37531">MAAVMVSTSMPRQEAREAAAMVRPRKVSERKAPRRGARLVVPEKKLRRVAARTLGRLAVVPMVPSFSNVSFPITYGIDFHPRYRTLLITSSPPPSTRSSLIHPSPQSTQSPHQPPPRHPRLLGAAAALSSSHHAAALSSSCDARLAPSSSRGARLSPPRHLPPATPDRHRRRRLLRIDSSGPSSPDLGDWGGYEAWRHHRYLDLPLCPLTQGNHGAGFAALAGAARFLSSERRTSAATDLAGAGCFLTEPSGKRRNRPPPSSSEAGHRCLQAEPTACAASSQIWSALPLLVEAQARAAAAVFSSRQLICQLGNNIELKRYSSEELHERSILCSYAHHFTRGNARGPG</sequence>
<keyword evidence="3" id="KW-1185">Reference proteome</keyword>
<accession>A0A0E0RKI3</accession>
<evidence type="ECO:0000313" key="3">
    <source>
        <dbReference type="Proteomes" id="UP000008022"/>
    </source>
</evidence>
<dbReference type="HOGENOM" id="CLU_800195_0_0_1"/>
<feature type="region of interest" description="Disordered" evidence="1">
    <location>
        <begin position="247"/>
        <end position="268"/>
    </location>
</feature>
<feature type="compositionally biased region" description="Low complexity" evidence="1">
    <location>
        <begin position="88"/>
        <end position="111"/>
    </location>
</feature>
<evidence type="ECO:0000313" key="2">
    <source>
        <dbReference type="EnsemblPlants" id="ORUFI12G22410.1"/>
    </source>
</evidence>
<dbReference type="Proteomes" id="UP000008022">
    <property type="component" value="Unassembled WGS sequence"/>
</dbReference>
<proteinExistence type="predicted"/>
<organism evidence="2 3">
    <name type="scientific">Oryza rufipogon</name>
    <name type="common">Brownbeard rice</name>
    <name type="synonym">Asian wild rice</name>
    <dbReference type="NCBI Taxonomy" id="4529"/>
    <lineage>
        <taxon>Eukaryota</taxon>
        <taxon>Viridiplantae</taxon>
        <taxon>Streptophyta</taxon>
        <taxon>Embryophyta</taxon>
        <taxon>Tracheophyta</taxon>
        <taxon>Spermatophyta</taxon>
        <taxon>Magnoliopsida</taxon>
        <taxon>Liliopsida</taxon>
        <taxon>Poales</taxon>
        <taxon>Poaceae</taxon>
        <taxon>BOP clade</taxon>
        <taxon>Oryzoideae</taxon>
        <taxon>Oryzeae</taxon>
        <taxon>Oryzinae</taxon>
        <taxon>Oryza</taxon>
    </lineage>
</organism>
<dbReference type="Gramene" id="ORUFI12G22410.1">
    <property type="protein sequence ID" value="ORUFI12G22410.1"/>
    <property type="gene ID" value="ORUFI12G22410"/>
</dbReference>
<feature type="region of interest" description="Disordered" evidence="1">
    <location>
        <begin position="139"/>
        <end position="188"/>
    </location>
</feature>
<feature type="compositionally biased region" description="Low complexity" evidence="1">
    <location>
        <begin position="178"/>
        <end position="188"/>
    </location>
</feature>
<reference evidence="3" key="1">
    <citation type="submission" date="2013-06" db="EMBL/GenBank/DDBJ databases">
        <authorList>
            <person name="Zhao Q."/>
        </authorList>
    </citation>
    <scope>NUCLEOTIDE SEQUENCE</scope>
    <source>
        <strain evidence="3">cv. W1943</strain>
    </source>
</reference>
<name>A0A0E0RKI3_ORYRU</name>
<evidence type="ECO:0000256" key="1">
    <source>
        <dbReference type="SAM" id="MobiDB-lite"/>
    </source>
</evidence>
<feature type="region of interest" description="Disordered" evidence="1">
    <location>
        <begin position="88"/>
        <end position="120"/>
    </location>
</feature>
<feature type="region of interest" description="Disordered" evidence="1">
    <location>
        <begin position="15"/>
        <end position="34"/>
    </location>
</feature>
<protein>
    <submittedName>
        <fullName evidence="2">Uncharacterized protein</fullName>
    </submittedName>
</protein>
<dbReference type="AlphaFoldDB" id="A0A0E0RKI3"/>